<keyword evidence="10" id="KW-1185">Reference proteome</keyword>
<accession>A0ABT2AEI1</accession>
<protein>
    <recommendedName>
        <fullName evidence="7">Anaerobic ribonucleoside-triphosphate reductase-activating protein</fullName>
        <ecNumber evidence="7">1.97.1.-</ecNumber>
    </recommendedName>
</protein>
<evidence type="ECO:0000256" key="3">
    <source>
        <dbReference type="ARBA" id="ARBA00022691"/>
    </source>
</evidence>
<keyword evidence="4" id="KW-0479">Metal-binding</keyword>
<dbReference type="EMBL" id="JANUGX010000053">
    <property type="protein sequence ID" value="MCS0592601.1"/>
    <property type="molecule type" value="Genomic_DNA"/>
</dbReference>
<evidence type="ECO:0000313" key="10">
    <source>
        <dbReference type="Proteomes" id="UP001205560"/>
    </source>
</evidence>
<dbReference type="PANTHER" id="PTHR30352">
    <property type="entry name" value="PYRUVATE FORMATE-LYASE-ACTIVATING ENZYME"/>
    <property type="match status" value="1"/>
</dbReference>
<dbReference type="Gene3D" id="3.20.20.70">
    <property type="entry name" value="Aldolase class I"/>
    <property type="match status" value="1"/>
</dbReference>
<dbReference type="InterPro" id="IPR007197">
    <property type="entry name" value="rSAM"/>
</dbReference>
<keyword evidence="7" id="KW-0560">Oxidoreductase</keyword>
<dbReference type="PROSITE" id="PS51918">
    <property type="entry name" value="RADICAL_SAM"/>
    <property type="match status" value="1"/>
</dbReference>
<dbReference type="PANTHER" id="PTHR30352:SF2">
    <property type="entry name" value="ANAEROBIC RIBONUCLEOSIDE-TRIPHOSPHATE REDUCTASE-ACTIVATING PROTEIN"/>
    <property type="match status" value="1"/>
</dbReference>
<dbReference type="InterPro" id="IPR034457">
    <property type="entry name" value="Organic_radical-activating"/>
</dbReference>
<keyword evidence="2" id="KW-0004">4Fe-4S</keyword>
<gene>
    <name evidence="9" type="ORF">NX782_25800</name>
</gene>
<dbReference type="InterPro" id="IPR013785">
    <property type="entry name" value="Aldolase_TIM"/>
</dbReference>
<dbReference type="EC" id="1.97.1.-" evidence="7"/>
<proteinExistence type="inferred from homology"/>
<sequence>MSSLLLNLGHWIDCTEVEGPGKRFAIWTQGCHIRCVDCCNPELLPFVPNKLVKVDEMVRRIRAAHEQHGIEGITLLGGEPMIQARNLSVLAREVRQLGLTVVLFTGYVIGPDRRLPDGGAELLAQCDLVIDGPYVPSRREKKRNWVGSTNQRFHYLTPAYDSVIETAAQYRNGVEIRLDASGQAMLNGFPF</sequence>
<dbReference type="SUPFAM" id="SSF102114">
    <property type="entry name" value="Radical SAM enzymes"/>
    <property type="match status" value="1"/>
</dbReference>
<dbReference type="InterPro" id="IPR012837">
    <property type="entry name" value="NrdG"/>
</dbReference>
<keyword evidence="6" id="KW-0411">Iron-sulfur</keyword>
<dbReference type="PIRSF" id="PIRSF000368">
    <property type="entry name" value="NrdG"/>
    <property type="match status" value="1"/>
</dbReference>
<dbReference type="CDD" id="cd01335">
    <property type="entry name" value="Radical_SAM"/>
    <property type="match status" value="1"/>
</dbReference>
<comment type="function">
    <text evidence="7">Activation of anaerobic ribonucleoside-triphosphate reductase under anaerobic conditions by generation of an organic free radical, using S-adenosylmethionine and reduced flavodoxin as cosubstrates to produce 5'-deoxy-adenosine.</text>
</comment>
<feature type="domain" description="Radical SAM core" evidence="8">
    <location>
        <begin position="17"/>
        <end position="191"/>
    </location>
</feature>
<evidence type="ECO:0000313" key="9">
    <source>
        <dbReference type="EMBL" id="MCS0592601.1"/>
    </source>
</evidence>
<comment type="similarity">
    <text evidence="7">Belongs to the organic radical-activating enzymes family.</text>
</comment>
<organism evidence="9 10">
    <name type="scientific">Massilia norwichensis</name>
    <dbReference type="NCBI Taxonomy" id="1442366"/>
    <lineage>
        <taxon>Bacteria</taxon>
        <taxon>Pseudomonadati</taxon>
        <taxon>Pseudomonadota</taxon>
        <taxon>Betaproteobacteria</taxon>
        <taxon>Burkholderiales</taxon>
        <taxon>Oxalobacteraceae</taxon>
        <taxon>Telluria group</taxon>
        <taxon>Massilia</taxon>
    </lineage>
</organism>
<dbReference type="SFLD" id="SFLDG01063">
    <property type="entry name" value="activating_enzymes__group_1"/>
    <property type="match status" value="1"/>
</dbReference>
<dbReference type="InterPro" id="IPR058240">
    <property type="entry name" value="rSAM_sf"/>
</dbReference>
<evidence type="ECO:0000259" key="8">
    <source>
        <dbReference type="PROSITE" id="PS51918"/>
    </source>
</evidence>
<keyword evidence="3" id="KW-0949">S-adenosyl-L-methionine</keyword>
<evidence type="ECO:0000256" key="1">
    <source>
        <dbReference type="ARBA" id="ARBA00001966"/>
    </source>
</evidence>
<dbReference type="Proteomes" id="UP001205560">
    <property type="component" value="Unassembled WGS sequence"/>
</dbReference>
<evidence type="ECO:0000256" key="6">
    <source>
        <dbReference type="ARBA" id="ARBA00023014"/>
    </source>
</evidence>
<evidence type="ECO:0000256" key="2">
    <source>
        <dbReference type="ARBA" id="ARBA00022485"/>
    </source>
</evidence>
<dbReference type="SFLD" id="SFLDF00299">
    <property type="entry name" value="anaerobic_ribonucleoside-triph"/>
    <property type="match status" value="1"/>
</dbReference>
<dbReference type="SFLD" id="SFLDS00029">
    <property type="entry name" value="Radical_SAM"/>
    <property type="match status" value="1"/>
</dbReference>
<evidence type="ECO:0000256" key="5">
    <source>
        <dbReference type="ARBA" id="ARBA00023004"/>
    </source>
</evidence>
<dbReference type="SFLD" id="SFLDG01066">
    <property type="entry name" value="organic_radical-activating_enz"/>
    <property type="match status" value="1"/>
</dbReference>
<dbReference type="Pfam" id="PF13353">
    <property type="entry name" value="Fer4_12"/>
    <property type="match status" value="1"/>
</dbReference>
<comment type="caution">
    <text evidence="9">The sequence shown here is derived from an EMBL/GenBank/DDBJ whole genome shotgun (WGS) entry which is preliminary data.</text>
</comment>
<evidence type="ECO:0000256" key="4">
    <source>
        <dbReference type="ARBA" id="ARBA00022723"/>
    </source>
</evidence>
<keyword evidence="5" id="KW-0408">Iron</keyword>
<evidence type="ECO:0000256" key="7">
    <source>
        <dbReference type="PIRNR" id="PIRNR000368"/>
    </source>
</evidence>
<dbReference type="RefSeq" id="WP_258848368.1">
    <property type="nucleotide sequence ID" value="NZ_JANUGX010000053.1"/>
</dbReference>
<name>A0ABT2AEI1_9BURK</name>
<reference evidence="9 10" key="1">
    <citation type="submission" date="2022-08" db="EMBL/GenBank/DDBJ databases">
        <title>Reclassification of Massilia species as members of the genera Telluria, Duganella, Pseudoduganella, Mokoshia gen. nov. and Zemynaea gen. nov. using orthogonal and non-orthogonal genome-based approaches.</title>
        <authorList>
            <person name="Bowman J.P."/>
        </authorList>
    </citation>
    <scope>NUCLEOTIDE SEQUENCE [LARGE SCALE GENOMIC DNA]</scope>
    <source>
        <strain evidence="9 10">LMG 28164</strain>
    </source>
</reference>
<comment type="cofactor">
    <cofactor evidence="1">
        <name>[4Fe-4S] cluster</name>
        <dbReference type="ChEBI" id="CHEBI:49883"/>
    </cofactor>
</comment>